<dbReference type="PANTHER" id="PTHR36454">
    <property type="entry name" value="LMO2823 PROTEIN"/>
    <property type="match status" value="1"/>
</dbReference>
<evidence type="ECO:0000313" key="2">
    <source>
        <dbReference type="Proteomes" id="UP001500888"/>
    </source>
</evidence>
<gene>
    <name evidence="1" type="ORF">GCM10022226_52120</name>
</gene>
<proteinExistence type="predicted"/>
<accession>A0ABP7IR85</accession>
<sequence length="421" mass="45640">MAIPELPSPDGLVLHPFRGVRFAVDDLAAVTSPPYDLISQEDVQDLLDAHSNNVVRLILPGVDQHRYAEARETLLSWLNSGVLVIDDLPALYVYEQSGPGVLLRGLIGDLGLSDPDKRIVLPHENVMPGTVADRLALMRTTESNLEPIFLLYEGNGGATSRLVDEVATTRTPLVDVRTDDGIAHRLWTLTDPAELDAVASDLYGHRALIADGHHRYATYLALQRDYHAQGRGPGPWDYGLALLVDSKAYPPELKAIHRVIPGLPLQEAAARAKGAWQVHDFPHVDEALKALASTVGPAFVLAGNGPSHLLTDPDPVQVDHAMPPSRSARWKSLVTSILSEFLLPKVWGMHDDEQSVRIVHHDPALAIRMARDQSGTAVIVPALTVEDVLAIAAGGEQVPRKSTSFGPKPRTGLVLRTFATG</sequence>
<dbReference type="RefSeq" id="WP_344945404.1">
    <property type="nucleotide sequence ID" value="NZ_BAAAZR010000019.1"/>
</dbReference>
<keyword evidence="2" id="KW-1185">Reference proteome</keyword>
<dbReference type="Pfam" id="PF06245">
    <property type="entry name" value="DUF1015"/>
    <property type="match status" value="1"/>
</dbReference>
<dbReference type="PANTHER" id="PTHR36454:SF1">
    <property type="entry name" value="DUF1015 DOMAIN-CONTAINING PROTEIN"/>
    <property type="match status" value="1"/>
</dbReference>
<dbReference type="Proteomes" id="UP001500888">
    <property type="component" value="Unassembled WGS sequence"/>
</dbReference>
<comment type="caution">
    <text evidence="1">The sequence shown here is derived from an EMBL/GenBank/DDBJ whole genome shotgun (WGS) entry which is preliminary data.</text>
</comment>
<organism evidence="1 2">
    <name type="scientific">Sphaerisporangium flaviroseum</name>
    <dbReference type="NCBI Taxonomy" id="509199"/>
    <lineage>
        <taxon>Bacteria</taxon>
        <taxon>Bacillati</taxon>
        <taxon>Actinomycetota</taxon>
        <taxon>Actinomycetes</taxon>
        <taxon>Streptosporangiales</taxon>
        <taxon>Streptosporangiaceae</taxon>
        <taxon>Sphaerisporangium</taxon>
    </lineage>
</organism>
<dbReference type="InterPro" id="IPR008323">
    <property type="entry name" value="UCP033563"/>
</dbReference>
<evidence type="ECO:0000313" key="1">
    <source>
        <dbReference type="EMBL" id="GAA3824962.1"/>
    </source>
</evidence>
<protein>
    <submittedName>
        <fullName evidence="1">DUF1015 domain-containing protein</fullName>
    </submittedName>
</protein>
<dbReference type="EMBL" id="BAAAZR010000019">
    <property type="protein sequence ID" value="GAA3824962.1"/>
    <property type="molecule type" value="Genomic_DNA"/>
</dbReference>
<name>A0ABP7IR85_9ACTN</name>
<dbReference type="PIRSF" id="PIRSF033563">
    <property type="entry name" value="UCP033563"/>
    <property type="match status" value="1"/>
</dbReference>
<reference evidence="2" key="1">
    <citation type="journal article" date="2019" name="Int. J. Syst. Evol. Microbiol.">
        <title>The Global Catalogue of Microorganisms (GCM) 10K type strain sequencing project: providing services to taxonomists for standard genome sequencing and annotation.</title>
        <authorList>
            <consortium name="The Broad Institute Genomics Platform"/>
            <consortium name="The Broad Institute Genome Sequencing Center for Infectious Disease"/>
            <person name="Wu L."/>
            <person name="Ma J."/>
        </authorList>
    </citation>
    <scope>NUCLEOTIDE SEQUENCE [LARGE SCALE GENOMIC DNA]</scope>
    <source>
        <strain evidence="2">JCM 16908</strain>
    </source>
</reference>